<keyword evidence="1" id="KW-0175">Coiled coil</keyword>
<dbReference type="Gramene" id="KZM96964">
    <property type="protein sequence ID" value="KZM96964"/>
    <property type="gene ID" value="DCAR_015674"/>
</dbReference>
<evidence type="ECO:0008006" key="8">
    <source>
        <dbReference type="Google" id="ProtNLM"/>
    </source>
</evidence>
<sequence length="843" mass="95113">MGCTSSKLDDLPAVALCRDRCNFLNDAIHHRYALADAHLAYFLSLKSIGISLHRFFHLRFTASPAPPILNLPTQRKLDPSPPASPIHHIHSHSNSVGSHLQFNSSDDDVSDSEHLHLHSESDSPIHNHNHQNHHNNYNSNYNDNYINNDNSPYGHLNYIDHETLAQYNNNDTSHFMNMNYMRRNTTPSVLYEQRPPVSETVKFGDFSGSSSSAAAYNPYMYNNNSQVASTSYSSYGNSSYGGFFGSLPPENVIPAAATTAASTSKPPPSPPRGGSAWDFLNPFETFQEYYPPPHTPSMNSKELREEEGIPDLEDEDEVLKEVQGNQKFVDEGGGGGGPGGSRVSRDEYFKAALEDQVEGKGKESSHETEVHYRTSRGRESMDEDPVEYEVHMIDKKVVDKDEDKSGGHRPGLKTFRDDSEVVREIQVQFERASEMGNELSKMLEIGKHPHSRKHAAYQAVSSKMLNAIAPSLSIVSSEASTSESAPSLNYDDTVGLSSTNLSSTLQKLLLWEKKLYEEVKIEEKLRVQHERKSRKLKRLSEKGAEAHKIETTRILVRTLSTKTRIAIQAVDKISVKINELRDNELWPQLIGFIQGLTRLWKAMLDCHQSQLQAIGAARQLDDIVSNRYSSDAHLEATLQLEQELLNWVFRFSCWVASQKGYVKALNSWLLKCLLYEPEETADGIAPFSPGRMGAPPVFVICNQWSQALDTISEKEVIETMRYFAASVLQLWERDKSEMRQRMTVNKETELKVKNLEREDQKIHKEIQELDKRIVLVSGDANSLSVTGHVVYQSETSSNTSFQLSMQRIFEAMEKFTASSLKAYEELLQRSEDLRLAGEQDTFS</sequence>
<name>A0A165A5T4_DAUCS</name>
<dbReference type="InterPro" id="IPR006868">
    <property type="entry name" value="DUF630"/>
</dbReference>
<feature type="coiled-coil region" evidence="1">
    <location>
        <begin position="738"/>
        <end position="772"/>
    </location>
</feature>
<evidence type="ECO:0000259" key="4">
    <source>
        <dbReference type="Pfam" id="PF04783"/>
    </source>
</evidence>
<evidence type="ECO:0000256" key="1">
    <source>
        <dbReference type="SAM" id="Coils"/>
    </source>
</evidence>
<dbReference type="OMA" id="FGPPYQV"/>
<reference evidence="5" key="1">
    <citation type="journal article" date="2016" name="Nat. Genet.">
        <title>A high-quality carrot genome assembly provides new insights into carotenoid accumulation and asterid genome evolution.</title>
        <authorList>
            <person name="Iorizzo M."/>
            <person name="Ellison S."/>
            <person name="Senalik D."/>
            <person name="Zeng P."/>
            <person name="Satapoomin P."/>
            <person name="Huang J."/>
            <person name="Bowman M."/>
            <person name="Iovene M."/>
            <person name="Sanseverino W."/>
            <person name="Cavagnaro P."/>
            <person name="Yildiz M."/>
            <person name="Macko-Podgorni A."/>
            <person name="Moranska E."/>
            <person name="Grzebelus E."/>
            <person name="Grzebelus D."/>
            <person name="Ashrafi H."/>
            <person name="Zheng Z."/>
            <person name="Cheng S."/>
            <person name="Spooner D."/>
            <person name="Van Deynze A."/>
            <person name="Simon P."/>
        </authorList>
    </citation>
    <scope>NUCLEOTIDE SEQUENCE [LARGE SCALE GENOMIC DNA]</scope>
    <source>
        <tissue evidence="5">Leaf</tissue>
    </source>
</reference>
<dbReference type="Proteomes" id="UP000077755">
    <property type="component" value="Chromosome 4"/>
</dbReference>
<dbReference type="OrthoDB" id="658187at2759"/>
<feature type="compositionally biased region" description="Basic and acidic residues" evidence="2">
    <location>
        <begin position="356"/>
        <end position="380"/>
    </location>
</feature>
<reference evidence="6" key="2">
    <citation type="submission" date="2022-03" db="EMBL/GenBank/DDBJ databases">
        <title>Draft title - Genomic analysis of global carrot germplasm unveils the trajectory of domestication and the origin of high carotenoid orange carrot.</title>
        <authorList>
            <person name="Iorizzo M."/>
            <person name="Ellison S."/>
            <person name="Senalik D."/>
            <person name="Macko-Podgorni A."/>
            <person name="Grzebelus D."/>
            <person name="Bostan H."/>
            <person name="Rolling W."/>
            <person name="Curaba J."/>
            <person name="Simon P."/>
        </authorList>
    </citation>
    <scope>NUCLEOTIDE SEQUENCE</scope>
    <source>
        <tissue evidence="6">Leaf</tissue>
    </source>
</reference>
<dbReference type="KEGG" id="dcr:108218788"/>
<feature type="domain" description="DUF630" evidence="4">
    <location>
        <begin position="1"/>
        <end position="57"/>
    </location>
</feature>
<feature type="region of interest" description="Disordered" evidence="2">
    <location>
        <begin position="257"/>
        <end position="278"/>
    </location>
</feature>
<evidence type="ECO:0000313" key="6">
    <source>
        <dbReference type="EMBL" id="WOG95719.1"/>
    </source>
</evidence>
<keyword evidence="7" id="KW-1185">Reference proteome</keyword>
<dbReference type="AlphaFoldDB" id="A0A165A5T4"/>
<dbReference type="PANTHER" id="PTHR21450:SF41">
    <property type="entry name" value="RNA POLYMERASE SUBUNIT BETA, PUTATIVE (DUF630 AND DUF632)-RELATED"/>
    <property type="match status" value="1"/>
</dbReference>
<gene>
    <name evidence="5" type="ORF">DCAR_015674</name>
    <name evidence="6" type="ORF">DCAR_0415046</name>
</gene>
<proteinExistence type="predicted"/>
<accession>A0A165A5T4</accession>
<dbReference type="Pfam" id="PF04783">
    <property type="entry name" value="DUF630"/>
    <property type="match status" value="1"/>
</dbReference>
<dbReference type="STRING" id="79200.A0A165A5T4"/>
<feature type="domain" description="DUF632" evidence="3">
    <location>
        <begin position="420"/>
        <end position="727"/>
    </location>
</feature>
<dbReference type="InterPro" id="IPR006867">
    <property type="entry name" value="DUF632"/>
</dbReference>
<dbReference type="Pfam" id="PF04782">
    <property type="entry name" value="DUF632"/>
    <property type="match status" value="1"/>
</dbReference>
<dbReference type="EMBL" id="LNRQ01000004">
    <property type="protein sequence ID" value="KZM96964.1"/>
    <property type="molecule type" value="Genomic_DNA"/>
</dbReference>
<evidence type="ECO:0000256" key="2">
    <source>
        <dbReference type="SAM" id="MobiDB-lite"/>
    </source>
</evidence>
<evidence type="ECO:0000313" key="7">
    <source>
        <dbReference type="Proteomes" id="UP000077755"/>
    </source>
</evidence>
<feature type="compositionally biased region" description="Polar residues" evidence="2">
    <location>
        <begin position="94"/>
        <end position="103"/>
    </location>
</feature>
<dbReference type="EMBL" id="CP093346">
    <property type="protein sequence ID" value="WOG95719.1"/>
    <property type="molecule type" value="Genomic_DNA"/>
</dbReference>
<dbReference type="PANTHER" id="PTHR21450">
    <property type="entry name" value="PROTEIN ALTERED PHOSPHATE STARVATION RESPONSE 1"/>
    <property type="match status" value="1"/>
</dbReference>
<evidence type="ECO:0000259" key="3">
    <source>
        <dbReference type="Pfam" id="PF04782"/>
    </source>
</evidence>
<feature type="region of interest" description="Disordered" evidence="2">
    <location>
        <begin position="356"/>
        <end position="383"/>
    </location>
</feature>
<feature type="compositionally biased region" description="Basic and acidic residues" evidence="2">
    <location>
        <begin position="111"/>
        <end position="125"/>
    </location>
</feature>
<organism evidence="5">
    <name type="scientific">Daucus carota subsp. sativus</name>
    <name type="common">Carrot</name>
    <dbReference type="NCBI Taxonomy" id="79200"/>
    <lineage>
        <taxon>Eukaryota</taxon>
        <taxon>Viridiplantae</taxon>
        <taxon>Streptophyta</taxon>
        <taxon>Embryophyta</taxon>
        <taxon>Tracheophyta</taxon>
        <taxon>Spermatophyta</taxon>
        <taxon>Magnoliopsida</taxon>
        <taxon>eudicotyledons</taxon>
        <taxon>Gunneridae</taxon>
        <taxon>Pentapetalae</taxon>
        <taxon>asterids</taxon>
        <taxon>campanulids</taxon>
        <taxon>Apiales</taxon>
        <taxon>Apiaceae</taxon>
        <taxon>Apioideae</taxon>
        <taxon>Scandiceae</taxon>
        <taxon>Daucinae</taxon>
        <taxon>Daucus</taxon>
        <taxon>Daucus sect. Daucus</taxon>
    </lineage>
</organism>
<protein>
    <recommendedName>
        <fullName evidence="8">DUF632 domain-containing protein</fullName>
    </recommendedName>
</protein>
<feature type="region of interest" description="Disordered" evidence="2">
    <location>
        <begin position="77"/>
        <end position="137"/>
    </location>
</feature>
<evidence type="ECO:0000313" key="5">
    <source>
        <dbReference type="EMBL" id="KZM96964.1"/>
    </source>
</evidence>